<keyword evidence="2" id="KW-1185">Reference proteome</keyword>
<comment type="caution">
    <text evidence="1">The sequence shown here is derived from an EMBL/GenBank/DDBJ whole genome shotgun (WGS) entry which is preliminary data.</text>
</comment>
<dbReference type="RefSeq" id="WP_165143562.1">
    <property type="nucleotide sequence ID" value="NZ_JAALLT010000004.1"/>
</dbReference>
<organism evidence="1 2">
    <name type="scientific">Halalkalibaculum roseum</name>
    <dbReference type="NCBI Taxonomy" id="2709311"/>
    <lineage>
        <taxon>Bacteria</taxon>
        <taxon>Pseudomonadati</taxon>
        <taxon>Balneolota</taxon>
        <taxon>Balneolia</taxon>
        <taxon>Balneolales</taxon>
        <taxon>Balneolaceae</taxon>
        <taxon>Halalkalibaculum</taxon>
    </lineage>
</organism>
<dbReference type="EMBL" id="JAALLT010000004">
    <property type="protein sequence ID" value="NGP77867.1"/>
    <property type="molecule type" value="Genomic_DNA"/>
</dbReference>
<dbReference type="InterPro" id="IPR054220">
    <property type="entry name" value="DUF6940"/>
</dbReference>
<dbReference type="Proteomes" id="UP000473278">
    <property type="component" value="Unassembled WGS sequence"/>
</dbReference>
<protein>
    <submittedName>
        <fullName evidence="1">Uncharacterized protein</fullName>
    </submittedName>
</protein>
<name>A0A6M1T4Z2_9BACT</name>
<sequence length="199" mass="23300">MFRFQKTVIQEGESYQFLLSRDEEPLRYKYFISLLQDSESFRSFYINLLKEEIPFKAYQWETPPVTRDNYDRRFEFVVYKSPGIDLPADPGPFRSYFRNLQLGEQVAVFDNLGGDARLVAPVPVRPSNNYSHIGVFTESAPLDQQHVLWKETGRVTEKMLSNRPLWLNTAGGGVAWLHIRLDSIPKYYRHRPYARDAQG</sequence>
<reference evidence="1 2" key="1">
    <citation type="submission" date="2020-02" db="EMBL/GenBank/DDBJ databases">
        <title>Balneolaceae bacterium YR4-1, complete genome.</title>
        <authorList>
            <person name="Li Y."/>
            <person name="Wu S."/>
        </authorList>
    </citation>
    <scope>NUCLEOTIDE SEQUENCE [LARGE SCALE GENOMIC DNA]</scope>
    <source>
        <strain evidence="1 2">YR4-1</strain>
    </source>
</reference>
<dbReference type="AlphaFoldDB" id="A0A6M1T4Z2"/>
<proteinExistence type="predicted"/>
<dbReference type="Pfam" id="PF22086">
    <property type="entry name" value="DUF6940"/>
    <property type="match status" value="1"/>
</dbReference>
<evidence type="ECO:0000313" key="2">
    <source>
        <dbReference type="Proteomes" id="UP000473278"/>
    </source>
</evidence>
<accession>A0A6M1T4Z2</accession>
<evidence type="ECO:0000313" key="1">
    <source>
        <dbReference type="EMBL" id="NGP77867.1"/>
    </source>
</evidence>
<gene>
    <name evidence="1" type="ORF">G3570_14560</name>
</gene>